<dbReference type="EMBL" id="MN750524">
    <property type="protein sequence ID" value="QNN89368.1"/>
    <property type="molecule type" value="Genomic_DNA"/>
</dbReference>
<protein>
    <submittedName>
        <fullName evidence="1">Uncharacterized protein</fullName>
    </submittedName>
</protein>
<proteinExistence type="predicted"/>
<reference evidence="1" key="1">
    <citation type="submission" date="2019-11" db="EMBL/GenBank/DDBJ databases">
        <title>Studies on the baculoviruses infecting the caterpillars, Spilarctia obliqua Walker (Erebidae) and Pieris brassicae Linn. (Pieridae) (Insecta: Lepidoptera).</title>
        <authorList>
            <person name="Paul S."/>
            <person name="Arumugaperumal A."/>
            <person name="Sathiya Balasingh Thangapandi E.J.J."/>
            <person name="Sarjubala Devi H."/>
            <person name="Johnson T."/>
            <person name="Maisnam S."/>
            <person name="Krishnavel S."/>
            <person name="Soman Syamala S."/>
            <person name="Ramamoorthy S."/>
            <person name="Karthikeyan R."/>
            <person name="Subburaman C."/>
            <person name="Jeyaprakash R."/>
            <person name="Azhaguchamy M."/>
            <person name="Ramaiyer V."/>
            <person name="Sivasubramaniam S."/>
        </authorList>
    </citation>
    <scope>NUCLEOTIDE SEQUENCE</scope>
    <source>
        <strain evidence="1">Manipur</strain>
    </source>
</reference>
<organism evidence="1">
    <name type="scientific">Spilarctia obliqua nucleopolyhedrovirus</name>
    <dbReference type="NCBI Taxonomy" id="1638618"/>
    <lineage>
        <taxon>Viruses</taxon>
        <taxon>Viruses incertae sedis</taxon>
        <taxon>Naldaviricetes</taxon>
        <taxon>Lefavirales</taxon>
        <taxon>Baculoviridae</taxon>
        <taxon>Alphabaculovirus</taxon>
    </lineage>
</organism>
<evidence type="ECO:0000313" key="1">
    <source>
        <dbReference type="EMBL" id="QNN89368.1"/>
    </source>
</evidence>
<name>A0A7G9U8D7_9ABAC</name>
<accession>A0A7G9U8D7</accession>
<sequence>MATQMPYWFVQQMVVNELEYLSTNVNDNGAGYFSFDHLRDRLQSLLKMLIGVDSSDAYLQKYDIKSLELLIDNINKIDYTYSEEKRKSSNSG</sequence>